<dbReference type="PANTHER" id="PTHR43046:SF14">
    <property type="entry name" value="MUTT_NUDIX FAMILY PROTEIN"/>
    <property type="match status" value="1"/>
</dbReference>
<dbReference type="EMBL" id="MHQC01000056">
    <property type="protein sequence ID" value="OGZ93612.1"/>
    <property type="molecule type" value="Genomic_DNA"/>
</dbReference>
<dbReference type="InterPro" id="IPR000086">
    <property type="entry name" value="NUDIX_hydrolase_dom"/>
</dbReference>
<dbReference type="AlphaFoldDB" id="A0A1G2K2H0"/>
<reference evidence="4 5" key="1">
    <citation type="journal article" date="2016" name="Nat. Commun.">
        <title>Thousands of microbial genomes shed light on interconnected biogeochemical processes in an aquifer system.</title>
        <authorList>
            <person name="Anantharaman K."/>
            <person name="Brown C.T."/>
            <person name="Hug L.A."/>
            <person name="Sharon I."/>
            <person name="Castelle C.J."/>
            <person name="Probst A.J."/>
            <person name="Thomas B.C."/>
            <person name="Singh A."/>
            <person name="Wilkins M.J."/>
            <person name="Karaoz U."/>
            <person name="Brodie E.L."/>
            <person name="Williams K.H."/>
            <person name="Hubbard S.S."/>
            <person name="Banfield J.F."/>
        </authorList>
    </citation>
    <scope>NUCLEOTIDE SEQUENCE [LARGE SCALE GENOMIC DNA]</scope>
</reference>
<dbReference type="PROSITE" id="PS51462">
    <property type="entry name" value="NUDIX"/>
    <property type="match status" value="1"/>
</dbReference>
<accession>A0A1G2K2H0</accession>
<dbReference type="InterPro" id="IPR015797">
    <property type="entry name" value="NUDIX_hydrolase-like_dom_sf"/>
</dbReference>
<evidence type="ECO:0000256" key="2">
    <source>
        <dbReference type="ARBA" id="ARBA00022801"/>
    </source>
</evidence>
<comment type="cofactor">
    <cofactor evidence="1">
        <name>Mg(2+)</name>
        <dbReference type="ChEBI" id="CHEBI:18420"/>
    </cofactor>
</comment>
<evidence type="ECO:0000256" key="1">
    <source>
        <dbReference type="ARBA" id="ARBA00001946"/>
    </source>
</evidence>
<dbReference type="Proteomes" id="UP000177152">
    <property type="component" value="Unassembled WGS sequence"/>
</dbReference>
<comment type="caution">
    <text evidence="4">The sequence shown here is derived from an EMBL/GenBank/DDBJ whole genome shotgun (WGS) entry which is preliminary data.</text>
</comment>
<feature type="domain" description="Nudix hydrolase" evidence="3">
    <location>
        <begin position="8"/>
        <end position="135"/>
    </location>
</feature>
<dbReference type="Pfam" id="PF00293">
    <property type="entry name" value="NUDIX"/>
    <property type="match status" value="1"/>
</dbReference>
<dbReference type="SUPFAM" id="SSF55811">
    <property type="entry name" value="Nudix"/>
    <property type="match status" value="1"/>
</dbReference>
<dbReference type="GO" id="GO:0016787">
    <property type="term" value="F:hydrolase activity"/>
    <property type="evidence" value="ECO:0007669"/>
    <property type="project" value="UniProtKB-KW"/>
</dbReference>
<gene>
    <name evidence="4" type="ORF">A2633_04635</name>
</gene>
<name>A0A1G2K2H0_9BACT</name>
<dbReference type="PANTHER" id="PTHR43046">
    <property type="entry name" value="GDP-MANNOSE MANNOSYL HYDROLASE"/>
    <property type="match status" value="1"/>
</dbReference>
<keyword evidence="2" id="KW-0378">Hydrolase</keyword>
<evidence type="ECO:0000259" key="3">
    <source>
        <dbReference type="PROSITE" id="PS51462"/>
    </source>
</evidence>
<evidence type="ECO:0000313" key="5">
    <source>
        <dbReference type="Proteomes" id="UP000177152"/>
    </source>
</evidence>
<sequence>MRKKSIDKNEIVARVVVIRNGRILLCRHKGKLYFFLPGGEVEFGELAKTAAIREMREETEGIFHPKRVIGAAENIYGTRGNRRHEVNVIYEGTLTGSGMSVESHIEFVWVPLLKFKTASFMPKTIKKALLAWFKNKKPFWEEENNL</sequence>
<proteinExistence type="predicted"/>
<organism evidence="4 5">
    <name type="scientific">Candidatus Sungbacteria bacterium RIFCSPHIGHO2_01_FULL_47_32</name>
    <dbReference type="NCBI Taxonomy" id="1802264"/>
    <lineage>
        <taxon>Bacteria</taxon>
        <taxon>Candidatus Sungiibacteriota</taxon>
    </lineage>
</organism>
<dbReference type="Gene3D" id="3.90.79.10">
    <property type="entry name" value="Nucleoside Triphosphate Pyrophosphohydrolase"/>
    <property type="match status" value="1"/>
</dbReference>
<protein>
    <recommendedName>
        <fullName evidence="3">Nudix hydrolase domain-containing protein</fullName>
    </recommendedName>
</protein>
<evidence type="ECO:0000313" key="4">
    <source>
        <dbReference type="EMBL" id="OGZ93612.1"/>
    </source>
</evidence>